<name>A0A1H9NRM4_9ACTN</name>
<keyword evidence="2" id="KW-1133">Transmembrane helix</keyword>
<keyword evidence="2" id="KW-0812">Transmembrane</keyword>
<keyword evidence="4" id="KW-1185">Reference proteome</keyword>
<dbReference type="EMBL" id="FOGO01000001">
    <property type="protein sequence ID" value="SER38279.1"/>
    <property type="molecule type" value="Genomic_DNA"/>
</dbReference>
<evidence type="ECO:0008006" key="5">
    <source>
        <dbReference type="Google" id="ProtNLM"/>
    </source>
</evidence>
<feature type="region of interest" description="Disordered" evidence="1">
    <location>
        <begin position="499"/>
        <end position="543"/>
    </location>
</feature>
<protein>
    <recommendedName>
        <fullName evidence="5">Oligosaccharide repeat unit polymerase</fullName>
    </recommendedName>
</protein>
<feature type="transmembrane region" description="Helical" evidence="2">
    <location>
        <begin position="402"/>
        <end position="423"/>
    </location>
</feature>
<feature type="transmembrane region" description="Helical" evidence="2">
    <location>
        <begin position="119"/>
        <end position="139"/>
    </location>
</feature>
<feature type="transmembrane region" description="Helical" evidence="2">
    <location>
        <begin position="288"/>
        <end position="306"/>
    </location>
</feature>
<evidence type="ECO:0000256" key="1">
    <source>
        <dbReference type="SAM" id="MobiDB-lite"/>
    </source>
</evidence>
<feature type="transmembrane region" description="Helical" evidence="2">
    <location>
        <begin position="265"/>
        <end position="281"/>
    </location>
</feature>
<proteinExistence type="predicted"/>
<dbReference type="AlphaFoldDB" id="A0A1H9NRM4"/>
<feature type="transmembrane region" description="Helical" evidence="2">
    <location>
        <begin position="84"/>
        <end position="104"/>
    </location>
</feature>
<organism evidence="3 4">
    <name type="scientific">Streptomyces qinglanensis</name>
    <dbReference type="NCBI Taxonomy" id="943816"/>
    <lineage>
        <taxon>Bacteria</taxon>
        <taxon>Bacillati</taxon>
        <taxon>Actinomycetota</taxon>
        <taxon>Actinomycetes</taxon>
        <taxon>Kitasatosporales</taxon>
        <taxon>Streptomycetaceae</taxon>
        <taxon>Streptomyces</taxon>
    </lineage>
</organism>
<feature type="transmembrane region" description="Helical" evidence="2">
    <location>
        <begin position="451"/>
        <end position="469"/>
    </location>
</feature>
<dbReference type="Proteomes" id="UP000182841">
    <property type="component" value="Unassembled WGS sequence"/>
</dbReference>
<feature type="compositionally biased region" description="Basic and acidic residues" evidence="1">
    <location>
        <begin position="499"/>
        <end position="513"/>
    </location>
</feature>
<feature type="transmembrane region" description="Helical" evidence="2">
    <location>
        <begin position="475"/>
        <end position="495"/>
    </location>
</feature>
<gene>
    <name evidence="3" type="ORF">SAMN05421870_101588</name>
</gene>
<feature type="transmembrane region" description="Helical" evidence="2">
    <location>
        <begin position="164"/>
        <end position="182"/>
    </location>
</feature>
<keyword evidence="2" id="KW-0472">Membrane</keyword>
<sequence>MSTGARASAPGQRFAATAPRAVLSRALAVPLVAALVAVLPAAVATQPGPGPHDAAYWLQSATCAYSGTRLAAMVLTAHRRLIQGAFWLFCYIAMGIAPLAQTVLDSTPTPVVGPRADTVLASALVLAGLVAFDVGALLARHRPPLRSRMHEHHRPAAVVRPRRLYALCVLALAGSGLLIARLDGPGVFFSNRQEISETLGGTEAASQAGSAFLRGFGTVPALLALLFLTRWLVVSRAARRRPLVPVLWLVMLALNTVVNNPVSNPRYWFLTVLFSLLFTAFPRSPVMYRAALATGVAVALVVFPFADRFRYEEGTDRPRQATDSLLEPLTMKDYDQSGMLANTVTFVESGEGHSYGHQLAGTALFFVPRSVWDGKPHDPGTRVGTWMGMPYPNLSSPLWAELWLDFGPLGMALGFAAVGYGAARADRRYARRTAEEAAAGPRPSRRRDRAGPGNVAAVAVPLVAGYSFILLRGSLLQAMGRVAIAVLCLLFVTSFRQDRQDRQDPRDRQDRPLRRDRRPAPRRAGPLQGPGRGRERAEPDRAR</sequence>
<feature type="transmembrane region" description="Helical" evidence="2">
    <location>
        <begin position="54"/>
        <end position="72"/>
    </location>
</feature>
<evidence type="ECO:0000313" key="3">
    <source>
        <dbReference type="EMBL" id="SER38279.1"/>
    </source>
</evidence>
<feature type="transmembrane region" description="Helical" evidence="2">
    <location>
        <begin position="211"/>
        <end position="233"/>
    </location>
</feature>
<evidence type="ECO:0000256" key="2">
    <source>
        <dbReference type="SAM" id="Phobius"/>
    </source>
</evidence>
<feature type="transmembrane region" description="Helical" evidence="2">
    <location>
        <begin position="242"/>
        <end position="259"/>
    </location>
</feature>
<reference evidence="4" key="1">
    <citation type="submission" date="2016-10" db="EMBL/GenBank/DDBJ databases">
        <authorList>
            <person name="Varghese N."/>
            <person name="Submissions S."/>
        </authorList>
    </citation>
    <scope>NUCLEOTIDE SEQUENCE [LARGE SCALE GENOMIC DNA]</scope>
    <source>
        <strain evidence="4">CGMCC 4.6825</strain>
    </source>
</reference>
<accession>A0A1H9NRM4</accession>
<feature type="compositionally biased region" description="Basic and acidic residues" evidence="1">
    <location>
        <begin position="532"/>
        <end position="543"/>
    </location>
</feature>
<evidence type="ECO:0000313" key="4">
    <source>
        <dbReference type="Proteomes" id="UP000182841"/>
    </source>
</evidence>